<dbReference type="STRING" id="1088868.CIN_00330"/>
<dbReference type="AlphaFoldDB" id="G6EXD7"/>
<dbReference type="OrthoDB" id="7358716at2"/>
<feature type="signal peptide" evidence="1">
    <location>
        <begin position="1"/>
        <end position="24"/>
    </location>
</feature>
<proteinExistence type="predicted"/>
<feature type="chain" id="PRO_5003488425" description="Toluene tolerance family protein" evidence="1">
    <location>
        <begin position="25"/>
        <end position="219"/>
    </location>
</feature>
<comment type="caution">
    <text evidence="2">The sequence shown here is derived from an EMBL/GenBank/DDBJ whole genome shotgun (WGS) entry which is preliminary data.</text>
</comment>
<dbReference type="InterPro" id="IPR008869">
    <property type="entry name" value="MlaC/ttg2D"/>
</dbReference>
<dbReference type="InterPro" id="IPR042245">
    <property type="entry name" value="Tgt2/MlaC_sf"/>
</dbReference>
<dbReference type="eggNOG" id="COG2854">
    <property type="taxonomic scope" value="Bacteria"/>
</dbReference>
<gene>
    <name evidence="2" type="ORF">CIN_00330</name>
</gene>
<evidence type="ECO:0000256" key="1">
    <source>
        <dbReference type="SAM" id="SignalP"/>
    </source>
</evidence>
<dbReference type="RefSeq" id="WP_008853024.1">
    <property type="nucleotide sequence ID" value="NZ_AGFR01000001.1"/>
</dbReference>
<dbReference type="Pfam" id="PF05494">
    <property type="entry name" value="MlaC"/>
    <property type="match status" value="1"/>
</dbReference>
<sequence>MKLQHVFLLCGFTVLSGVTIQAHAQTQREQPVGSTSAPDMQSAVKEPVVKLYQALSAIQQSSKETIAQHSALLNQALDNSYDFSAIIAKTVGYRYNSFTPQEKAAVLAAFKEYTVARYLSSFADDTDTQFKISATTKAGNVANQQIVTTTVGSGSDATQIDYIIHNTPQGWRIVDVLLNGNISQTAIQRGDFSSTLAKGGSQSLVEMLNQKTQSFHKNK</sequence>
<evidence type="ECO:0000313" key="3">
    <source>
        <dbReference type="Proteomes" id="UP000005939"/>
    </source>
</evidence>
<evidence type="ECO:0008006" key="4">
    <source>
        <dbReference type="Google" id="ProtNLM"/>
    </source>
</evidence>
<protein>
    <recommendedName>
        <fullName evidence="4">Toluene tolerance family protein</fullName>
    </recommendedName>
</protein>
<reference evidence="2 3" key="1">
    <citation type="submission" date="2011-10" db="EMBL/GenBank/DDBJ databases">
        <title>Genome Sequence of Commensalibacter intestini A911, isolated from Drosophila gut.</title>
        <authorList>
            <person name="Lee W.-J."/>
            <person name="Kim E.-K."/>
        </authorList>
    </citation>
    <scope>NUCLEOTIDE SEQUENCE [LARGE SCALE GENOMIC DNA]</scope>
    <source>
        <strain evidence="2 3">A911</strain>
    </source>
</reference>
<dbReference type="EMBL" id="AGFR01000001">
    <property type="protein sequence ID" value="EHD15051.1"/>
    <property type="molecule type" value="Genomic_DNA"/>
</dbReference>
<accession>G6EXD7</accession>
<dbReference type="Gene3D" id="3.10.450.710">
    <property type="entry name" value="Tgt2/MlaC"/>
    <property type="match status" value="1"/>
</dbReference>
<organism evidence="2 3">
    <name type="scientific">Commensalibacter intestini A911</name>
    <dbReference type="NCBI Taxonomy" id="1088868"/>
    <lineage>
        <taxon>Bacteria</taxon>
        <taxon>Pseudomonadati</taxon>
        <taxon>Pseudomonadota</taxon>
        <taxon>Alphaproteobacteria</taxon>
        <taxon>Acetobacterales</taxon>
        <taxon>Acetobacteraceae</taxon>
    </lineage>
</organism>
<evidence type="ECO:0000313" key="2">
    <source>
        <dbReference type="EMBL" id="EHD15051.1"/>
    </source>
</evidence>
<keyword evidence="1" id="KW-0732">Signal</keyword>
<name>G6EXD7_9PROT</name>
<dbReference type="Proteomes" id="UP000005939">
    <property type="component" value="Unassembled WGS sequence"/>
</dbReference>